<proteinExistence type="predicted"/>
<name>A0ABX7M7C5_9RHOO</name>
<evidence type="ECO:0000256" key="1">
    <source>
        <dbReference type="ARBA" id="ARBA00022676"/>
    </source>
</evidence>
<reference evidence="3 4" key="1">
    <citation type="submission" date="2021-02" db="EMBL/GenBank/DDBJ databases">
        <title>Niveibacterium changnyeongensis HC41.</title>
        <authorList>
            <person name="Kang M."/>
        </authorList>
    </citation>
    <scope>NUCLEOTIDE SEQUENCE [LARGE SCALE GENOMIC DNA]</scope>
    <source>
        <strain evidence="3 4">HC41</strain>
    </source>
</reference>
<keyword evidence="1" id="KW-0328">Glycosyltransferase</keyword>
<dbReference type="EMBL" id="CP071060">
    <property type="protein sequence ID" value="QSI77652.1"/>
    <property type="molecule type" value="Genomic_DNA"/>
</dbReference>
<protein>
    <submittedName>
        <fullName evidence="3">Glycosyltransferase family 9 protein</fullName>
    </submittedName>
</protein>
<dbReference type="PANTHER" id="PTHR30160">
    <property type="entry name" value="TETRAACYLDISACCHARIDE 4'-KINASE-RELATED"/>
    <property type="match status" value="1"/>
</dbReference>
<dbReference type="InterPro" id="IPR002201">
    <property type="entry name" value="Glyco_trans_9"/>
</dbReference>
<dbReference type="PANTHER" id="PTHR30160:SF1">
    <property type="entry name" value="LIPOPOLYSACCHARIDE 1,2-N-ACETYLGLUCOSAMINETRANSFERASE-RELATED"/>
    <property type="match status" value="1"/>
</dbReference>
<dbReference type="SUPFAM" id="SSF53756">
    <property type="entry name" value="UDP-Glycosyltransferase/glycogen phosphorylase"/>
    <property type="match status" value="1"/>
</dbReference>
<organism evidence="3 4">
    <name type="scientific">Niveibacterium microcysteis</name>
    <dbReference type="NCBI Taxonomy" id="2811415"/>
    <lineage>
        <taxon>Bacteria</taxon>
        <taxon>Pseudomonadati</taxon>
        <taxon>Pseudomonadota</taxon>
        <taxon>Betaproteobacteria</taxon>
        <taxon>Rhodocyclales</taxon>
        <taxon>Rhodocyclaceae</taxon>
        <taxon>Niveibacterium</taxon>
    </lineage>
</organism>
<evidence type="ECO:0000256" key="2">
    <source>
        <dbReference type="ARBA" id="ARBA00022679"/>
    </source>
</evidence>
<dbReference type="InterPro" id="IPR051199">
    <property type="entry name" value="LPS_LOS_Heptosyltrfase"/>
</dbReference>
<dbReference type="RefSeq" id="WP_206255035.1">
    <property type="nucleotide sequence ID" value="NZ_CP071060.1"/>
</dbReference>
<dbReference type="Proteomes" id="UP000663570">
    <property type="component" value="Chromosome"/>
</dbReference>
<evidence type="ECO:0000313" key="4">
    <source>
        <dbReference type="Proteomes" id="UP000663570"/>
    </source>
</evidence>
<accession>A0ABX7M7C5</accession>
<gene>
    <name evidence="3" type="ORF">JY500_03060</name>
</gene>
<keyword evidence="2" id="KW-0808">Transferase</keyword>
<dbReference type="Pfam" id="PF01075">
    <property type="entry name" value="Glyco_transf_9"/>
    <property type="match status" value="1"/>
</dbReference>
<keyword evidence="4" id="KW-1185">Reference proteome</keyword>
<evidence type="ECO:0000313" key="3">
    <source>
        <dbReference type="EMBL" id="QSI77652.1"/>
    </source>
</evidence>
<dbReference type="Gene3D" id="3.40.50.2000">
    <property type="entry name" value="Glycogen Phosphorylase B"/>
    <property type="match status" value="2"/>
</dbReference>
<sequence length="346" mass="37330">MTPRSILVVRRDNIGDLVCTTPAIAALRHAFPDARLAALVNSYNADVLADNPHLDAVYAYTKLKHREAGQSAFGAVWARAKLLHTIRRERFDVAILGKSSWDKHGLRLARQCGVARTIGFASPDSRARQPDVALPPPDPLIHEVEAVAQLLVPLGVKTSPGPLQVFPDVALAANAEARFAALGKRPRLALHLSAREATRRWPAERWIMLAHAAAYAGWGIVLFWSPGAADDPRHPGDDAFAAEIAAALEQIPFVACPTHGLRELVAAFSRCHAFVGADGGALHLAAAAGLPMVALFENSPLKTKHWYPWQIAHELLCGPEASVAGIEPERTILALSKLPKRELTSA</sequence>
<dbReference type="CDD" id="cd03789">
    <property type="entry name" value="GT9_LPS_heptosyltransferase"/>
    <property type="match status" value="1"/>
</dbReference>